<accession>A0ABX0LKE6</accession>
<name>A0ABX0LKE6_9BURK</name>
<dbReference type="Proteomes" id="UP000785613">
    <property type="component" value="Unassembled WGS sequence"/>
</dbReference>
<dbReference type="PANTHER" id="PTHR43355">
    <property type="entry name" value="FLAVIN REDUCTASE (NADPH)"/>
    <property type="match status" value="1"/>
</dbReference>
<dbReference type="CDD" id="cd05244">
    <property type="entry name" value="BVR-B_like_SDR_a"/>
    <property type="match status" value="1"/>
</dbReference>
<dbReference type="Gene3D" id="3.40.50.720">
    <property type="entry name" value="NAD(P)-binding Rossmann-like Domain"/>
    <property type="match status" value="1"/>
</dbReference>
<dbReference type="EMBL" id="VUYU01000002">
    <property type="protein sequence ID" value="NHZ32732.1"/>
    <property type="molecule type" value="Genomic_DNA"/>
</dbReference>
<dbReference type="SUPFAM" id="SSF51735">
    <property type="entry name" value="NAD(P)-binding Rossmann-fold domains"/>
    <property type="match status" value="1"/>
</dbReference>
<evidence type="ECO:0000313" key="3">
    <source>
        <dbReference type="Proteomes" id="UP000785613"/>
    </source>
</evidence>
<evidence type="ECO:0000313" key="2">
    <source>
        <dbReference type="EMBL" id="NHZ32732.1"/>
    </source>
</evidence>
<sequence length="205" mass="21605">MKLAVFGASGGVGRHAVAQALQAGHEITALVRSASAIPIAHPRLHIVVGTFAQPDAVKEVVQGADAVISVLGVRKGDTSAVCTDGMRGIVQAMNAAGARRLVALSAYGASETRNASLFIRFVRRIIAAKMRDKDSMEILVRASALDWTLVRPAMLTNGKRRGGYRAAPTLTPGLFAGLSRADLAAFMLHECSEDAYLRQAVTVSP</sequence>
<organism evidence="2 3">
    <name type="scientific">Massilia rubra</name>
    <dbReference type="NCBI Taxonomy" id="2607910"/>
    <lineage>
        <taxon>Bacteria</taxon>
        <taxon>Pseudomonadati</taxon>
        <taxon>Pseudomonadota</taxon>
        <taxon>Betaproteobacteria</taxon>
        <taxon>Burkholderiales</taxon>
        <taxon>Oxalobacteraceae</taxon>
        <taxon>Telluria group</taxon>
        <taxon>Massilia</taxon>
    </lineage>
</organism>
<evidence type="ECO:0000259" key="1">
    <source>
        <dbReference type="Pfam" id="PF13460"/>
    </source>
</evidence>
<dbReference type="PANTHER" id="PTHR43355:SF2">
    <property type="entry name" value="FLAVIN REDUCTASE (NADPH)"/>
    <property type="match status" value="1"/>
</dbReference>
<dbReference type="InterPro" id="IPR036291">
    <property type="entry name" value="NAD(P)-bd_dom_sf"/>
</dbReference>
<feature type="domain" description="NAD(P)-binding" evidence="1">
    <location>
        <begin position="7"/>
        <end position="190"/>
    </location>
</feature>
<dbReference type="InterPro" id="IPR051606">
    <property type="entry name" value="Polyketide_Oxido-like"/>
</dbReference>
<dbReference type="Pfam" id="PF13460">
    <property type="entry name" value="NAD_binding_10"/>
    <property type="match status" value="1"/>
</dbReference>
<reference evidence="2 3" key="1">
    <citation type="submission" date="2019-09" db="EMBL/GenBank/DDBJ databases">
        <title>Taxonomy of Antarctic Massilia spp.: description of Massilia rubra sp. nov., Massilia aquatica sp. nov., Massilia mucilaginosa sp. nov., Massilia frigida sp. nov. isolated from streams, lakes and regoliths.</title>
        <authorList>
            <person name="Holochova P."/>
            <person name="Sedlacek I."/>
            <person name="Kralova S."/>
            <person name="Maslanova I."/>
            <person name="Busse H.-J."/>
            <person name="Stankova E."/>
            <person name="Vrbovska V."/>
            <person name="Kovarovic V."/>
            <person name="Bartak M."/>
            <person name="Svec P."/>
            <person name="Pantucek R."/>
        </authorList>
    </citation>
    <scope>NUCLEOTIDE SEQUENCE [LARGE SCALE GENOMIC DNA]</scope>
    <source>
        <strain evidence="2 3">CCM 8692</strain>
    </source>
</reference>
<proteinExistence type="predicted"/>
<protein>
    <submittedName>
        <fullName evidence="2">SDR family oxidoreductase</fullName>
    </submittedName>
</protein>
<comment type="caution">
    <text evidence="2">The sequence shown here is derived from an EMBL/GenBank/DDBJ whole genome shotgun (WGS) entry which is preliminary data.</text>
</comment>
<dbReference type="InterPro" id="IPR016040">
    <property type="entry name" value="NAD(P)-bd_dom"/>
</dbReference>
<keyword evidence="3" id="KW-1185">Reference proteome</keyword>
<dbReference type="RefSeq" id="WP_167221763.1">
    <property type="nucleotide sequence ID" value="NZ_VUYU01000002.1"/>
</dbReference>
<gene>
    <name evidence="2" type="ORF">F0185_03890</name>
</gene>